<dbReference type="InterPro" id="IPR032710">
    <property type="entry name" value="NTF2-like_dom_sf"/>
</dbReference>
<dbReference type="EMBL" id="BAAARB010000007">
    <property type="protein sequence ID" value="GAA2378498.1"/>
    <property type="molecule type" value="Genomic_DNA"/>
</dbReference>
<dbReference type="Proteomes" id="UP001501170">
    <property type="component" value="Unassembled WGS sequence"/>
</dbReference>
<evidence type="ECO:0000313" key="3">
    <source>
        <dbReference type="Proteomes" id="UP001501170"/>
    </source>
</evidence>
<evidence type="ECO:0000259" key="1">
    <source>
        <dbReference type="Pfam" id="PF12680"/>
    </source>
</evidence>
<dbReference type="InterPro" id="IPR037401">
    <property type="entry name" value="SnoaL-like"/>
</dbReference>
<name>A0ABN3HF68_9ACTN</name>
<dbReference type="Pfam" id="PF12680">
    <property type="entry name" value="SnoaL_2"/>
    <property type="match status" value="1"/>
</dbReference>
<reference evidence="2 3" key="1">
    <citation type="journal article" date="2019" name="Int. J. Syst. Evol. Microbiol.">
        <title>The Global Catalogue of Microorganisms (GCM) 10K type strain sequencing project: providing services to taxonomists for standard genome sequencing and annotation.</title>
        <authorList>
            <consortium name="The Broad Institute Genomics Platform"/>
            <consortium name="The Broad Institute Genome Sequencing Center for Infectious Disease"/>
            <person name="Wu L."/>
            <person name="Ma J."/>
        </authorList>
    </citation>
    <scope>NUCLEOTIDE SEQUENCE [LARGE SCALE GENOMIC DNA]</scope>
    <source>
        <strain evidence="2 3">JCM 16227</strain>
    </source>
</reference>
<organism evidence="2 3">
    <name type="scientific">Gordonia cholesterolivorans</name>
    <dbReference type="NCBI Taxonomy" id="559625"/>
    <lineage>
        <taxon>Bacteria</taxon>
        <taxon>Bacillati</taxon>
        <taxon>Actinomycetota</taxon>
        <taxon>Actinomycetes</taxon>
        <taxon>Mycobacteriales</taxon>
        <taxon>Gordoniaceae</taxon>
        <taxon>Gordonia</taxon>
    </lineage>
</organism>
<proteinExistence type="predicted"/>
<dbReference type="RefSeq" id="WP_346075999.1">
    <property type="nucleotide sequence ID" value="NZ_BAAARB010000007.1"/>
</dbReference>
<sequence length="125" mass="13764">MTESADACDLYRRWIDELWNGPTDRERLKAVAEELVSEDFLGHWPSAEVAGPGKLAALVDATKATYRDLVFEVEVGPFAADGYVAGRWAGQGTTSDGQISYLTGNDILSVRDGRFTEYWVASTEL</sequence>
<comment type="caution">
    <text evidence="2">The sequence shown here is derived from an EMBL/GenBank/DDBJ whole genome shotgun (WGS) entry which is preliminary data.</text>
</comment>
<accession>A0ABN3HF68</accession>
<keyword evidence="3" id="KW-1185">Reference proteome</keyword>
<dbReference type="Gene3D" id="3.10.450.50">
    <property type="match status" value="1"/>
</dbReference>
<feature type="domain" description="SnoaL-like" evidence="1">
    <location>
        <begin position="12"/>
        <end position="118"/>
    </location>
</feature>
<dbReference type="SUPFAM" id="SSF54427">
    <property type="entry name" value="NTF2-like"/>
    <property type="match status" value="1"/>
</dbReference>
<evidence type="ECO:0000313" key="2">
    <source>
        <dbReference type="EMBL" id="GAA2378498.1"/>
    </source>
</evidence>
<protein>
    <recommendedName>
        <fullName evidence="1">SnoaL-like domain-containing protein</fullName>
    </recommendedName>
</protein>
<gene>
    <name evidence="2" type="ORF">GCM10009855_17940</name>
</gene>